<reference evidence="3" key="1">
    <citation type="submission" date="2021-02" db="EMBL/GenBank/DDBJ databases">
        <authorList>
            <person name="Dougan E. K."/>
            <person name="Rhodes N."/>
            <person name="Thang M."/>
            <person name="Chan C."/>
        </authorList>
    </citation>
    <scope>NUCLEOTIDE SEQUENCE</scope>
</reference>
<keyword evidence="2" id="KW-0812">Transmembrane</keyword>
<name>A0A812PFJ4_9DINO</name>
<keyword evidence="2" id="KW-1133">Transmembrane helix</keyword>
<dbReference type="Proteomes" id="UP000604046">
    <property type="component" value="Unassembled WGS sequence"/>
</dbReference>
<feature type="region of interest" description="Disordered" evidence="1">
    <location>
        <begin position="1"/>
        <end position="23"/>
    </location>
</feature>
<keyword evidence="4" id="KW-1185">Reference proteome</keyword>
<evidence type="ECO:0000256" key="2">
    <source>
        <dbReference type="SAM" id="Phobius"/>
    </source>
</evidence>
<dbReference type="EMBL" id="CAJNDS010002135">
    <property type="protein sequence ID" value="CAE7345863.1"/>
    <property type="molecule type" value="Genomic_DNA"/>
</dbReference>
<feature type="region of interest" description="Disordered" evidence="1">
    <location>
        <begin position="67"/>
        <end position="88"/>
    </location>
</feature>
<sequence>MATAWPRHSPQEGIDDPEDAIGPLGDTVYDVEFVKVTEPDADPIFLYIGIGAAFLLTLTTLFSAVNEEPERREYETSGPFSFFERPDK</sequence>
<dbReference type="AlphaFoldDB" id="A0A812PFJ4"/>
<feature type="transmembrane region" description="Helical" evidence="2">
    <location>
        <begin position="44"/>
        <end position="65"/>
    </location>
</feature>
<organism evidence="3 4">
    <name type="scientific">Symbiodinium natans</name>
    <dbReference type="NCBI Taxonomy" id="878477"/>
    <lineage>
        <taxon>Eukaryota</taxon>
        <taxon>Sar</taxon>
        <taxon>Alveolata</taxon>
        <taxon>Dinophyceae</taxon>
        <taxon>Suessiales</taxon>
        <taxon>Symbiodiniaceae</taxon>
        <taxon>Symbiodinium</taxon>
    </lineage>
</organism>
<evidence type="ECO:0000256" key="1">
    <source>
        <dbReference type="SAM" id="MobiDB-lite"/>
    </source>
</evidence>
<proteinExistence type="predicted"/>
<evidence type="ECO:0000313" key="3">
    <source>
        <dbReference type="EMBL" id="CAE7345863.1"/>
    </source>
</evidence>
<evidence type="ECO:0000313" key="4">
    <source>
        <dbReference type="Proteomes" id="UP000604046"/>
    </source>
</evidence>
<accession>A0A812PFJ4</accession>
<protein>
    <submittedName>
        <fullName evidence="3">Uncharacterized protein</fullName>
    </submittedName>
</protein>
<comment type="caution">
    <text evidence="3">The sequence shown here is derived from an EMBL/GenBank/DDBJ whole genome shotgun (WGS) entry which is preliminary data.</text>
</comment>
<dbReference type="OrthoDB" id="1902587at2759"/>
<gene>
    <name evidence="3" type="ORF">SNAT2548_LOCUS18136</name>
</gene>
<keyword evidence="2" id="KW-0472">Membrane</keyword>